<evidence type="ECO:0000256" key="7">
    <source>
        <dbReference type="ARBA" id="ARBA00022553"/>
    </source>
</evidence>
<comment type="catalytic activity">
    <reaction evidence="27">
        <text>(2E)-geranial + NADPH + O2 + H(+) = (1E)-2,6-dimethylhepta-1,5-dien-1-yl formate + NADP(+) + H2O</text>
        <dbReference type="Rhea" id="RHEA:54860"/>
        <dbReference type="ChEBI" id="CHEBI:15377"/>
        <dbReference type="ChEBI" id="CHEBI:15378"/>
        <dbReference type="ChEBI" id="CHEBI:15379"/>
        <dbReference type="ChEBI" id="CHEBI:16980"/>
        <dbReference type="ChEBI" id="CHEBI:57783"/>
        <dbReference type="ChEBI" id="CHEBI:58349"/>
        <dbReference type="ChEBI" id="CHEBI:138375"/>
    </reaction>
    <physiologicalReaction direction="left-to-right" evidence="27">
        <dbReference type="Rhea" id="RHEA:54861"/>
    </physiologicalReaction>
</comment>
<comment type="catalytic activity">
    <reaction evidence="21">
        <text>hexan-3-one + NADPH + O2 + H(+) = propyl propanoate + NADP(+) + H2O</text>
        <dbReference type="Rhea" id="RHEA:54848"/>
        <dbReference type="ChEBI" id="CHEBI:15377"/>
        <dbReference type="ChEBI" id="CHEBI:15378"/>
        <dbReference type="ChEBI" id="CHEBI:15379"/>
        <dbReference type="ChEBI" id="CHEBI:57783"/>
        <dbReference type="ChEBI" id="CHEBI:58349"/>
        <dbReference type="ChEBI" id="CHEBI:89828"/>
        <dbReference type="ChEBI" id="CHEBI:89891"/>
    </reaction>
    <physiologicalReaction direction="left-to-right" evidence="21">
        <dbReference type="Rhea" id="RHEA:54849"/>
    </physiologicalReaction>
</comment>
<protein>
    <recommendedName>
        <fullName evidence="5">Flavin-containing monooxygenase 5</fullName>
        <ecNumber evidence="4">1.6.3.1</ecNumber>
    </recommendedName>
    <alternativeName>
        <fullName evidence="19">Dimethylaniline monooxygenase [N-oxide-forming] 5</fullName>
    </alternativeName>
    <alternativeName>
        <fullName evidence="17">Dimethylaniline oxidase 5</fullName>
    </alternativeName>
    <alternativeName>
        <fullName evidence="18">NADPH oxidase</fullName>
    </alternativeName>
</protein>
<keyword evidence="31" id="KW-0503">Monooxygenase</keyword>
<comment type="catalytic activity">
    <reaction evidence="24">
        <text>NADPH + O2 + H(+) = H2O2 + NADP(+)</text>
        <dbReference type="Rhea" id="RHEA:11260"/>
        <dbReference type="ChEBI" id="CHEBI:15378"/>
        <dbReference type="ChEBI" id="CHEBI:15379"/>
        <dbReference type="ChEBI" id="CHEBI:16240"/>
        <dbReference type="ChEBI" id="CHEBI:57783"/>
        <dbReference type="ChEBI" id="CHEBI:58349"/>
        <dbReference type="EC" id="1.6.3.1"/>
    </reaction>
    <physiologicalReaction direction="left-to-right" evidence="24">
        <dbReference type="Rhea" id="RHEA:11261"/>
    </physiologicalReaction>
</comment>
<evidence type="ECO:0000256" key="12">
    <source>
        <dbReference type="ARBA" id="ARBA00022857"/>
    </source>
</evidence>
<evidence type="ECO:0000256" key="22">
    <source>
        <dbReference type="ARBA" id="ARBA00047574"/>
    </source>
</evidence>
<dbReference type="PANTHER" id="PTHR23023">
    <property type="entry name" value="DIMETHYLANILINE MONOOXYGENASE"/>
    <property type="match status" value="1"/>
</dbReference>
<evidence type="ECO:0000256" key="30">
    <source>
        <dbReference type="ARBA" id="ARBA00049475"/>
    </source>
</evidence>
<dbReference type="Proteomes" id="UP001596087">
    <property type="component" value="Unassembled WGS sequence"/>
</dbReference>
<dbReference type="GO" id="GO:0004497">
    <property type="term" value="F:monooxygenase activity"/>
    <property type="evidence" value="ECO:0007669"/>
    <property type="project" value="UniProtKB-KW"/>
</dbReference>
<dbReference type="InterPro" id="IPR036188">
    <property type="entry name" value="FAD/NAD-bd_sf"/>
</dbReference>
<comment type="catalytic activity">
    <reaction evidence="23">
        <text>sulcatone + NADPH + O2 + H(+) = 4-methylpent-3-en-1-yl acetate + NADP(+) + H2O</text>
        <dbReference type="Rhea" id="RHEA:54864"/>
        <dbReference type="ChEBI" id="CHEBI:15377"/>
        <dbReference type="ChEBI" id="CHEBI:15378"/>
        <dbReference type="ChEBI" id="CHEBI:15379"/>
        <dbReference type="ChEBI" id="CHEBI:16310"/>
        <dbReference type="ChEBI" id="CHEBI:57783"/>
        <dbReference type="ChEBI" id="CHEBI:58349"/>
        <dbReference type="ChEBI" id="CHEBI:138373"/>
    </reaction>
    <physiologicalReaction direction="left-to-right" evidence="23">
        <dbReference type="Rhea" id="RHEA:54865"/>
    </physiologicalReaction>
</comment>
<accession>A0ABW0BGG1</accession>
<keyword evidence="8" id="KW-0285">Flavoprotein</keyword>
<comment type="catalytic activity">
    <reaction evidence="30">
        <text>octan-3-one + NADPH + O2 + H(+) = pentyl propanoate + NADP(+) + H2O</text>
        <dbReference type="Rhea" id="RHEA:54840"/>
        <dbReference type="ChEBI" id="CHEBI:15377"/>
        <dbReference type="ChEBI" id="CHEBI:15378"/>
        <dbReference type="ChEBI" id="CHEBI:15379"/>
        <dbReference type="ChEBI" id="CHEBI:57783"/>
        <dbReference type="ChEBI" id="CHEBI:58349"/>
        <dbReference type="ChEBI" id="CHEBI:80946"/>
        <dbReference type="ChEBI" id="CHEBI:87373"/>
    </reaction>
    <physiologicalReaction direction="left-to-right" evidence="30">
        <dbReference type="Rhea" id="RHEA:54841"/>
    </physiologicalReaction>
</comment>
<evidence type="ECO:0000256" key="6">
    <source>
        <dbReference type="ARBA" id="ARBA00022481"/>
    </source>
</evidence>
<sequence>MSPASSRPGRACIIGAGSSGIIAAQVLDAAGVPFDCFEMGSEVGGNWRYDNDNGVSSAYRSLHINTSRQAMEYAAYPMPESLPDYPSHWQIAAYFDDFVDHFGLREKITFRTEVVKVAPADGGGYDVTVRRIGKRSEPETRHYEHVLVANGHHWDPRWPEPSFPGAETFPGVQQHAHYYRTPDELAGKRVVVLGIGNSATDIAVESSRVAKETYLAMRRGAHIVPKFMFGMPTDHLTDSPLARGPLFLQKLGMAAMLRIAQGRVTDYGLPEPDHKVLEAHPTVSDDLLTRLGHGDITVKPNIDRFEGSKVFFTDGSAVEADVVVYCTGYKVSFPFLGDDVVHAEDNHVDLYRRVVSPDHPGLYFIGLIQPIGAVMPLAEEQAHWVAEVLTGRVELPPPAEMRAQIASYDEALRKRYVASKRHTIQVDAHKYRAELRRERKEHARR</sequence>
<evidence type="ECO:0000256" key="26">
    <source>
        <dbReference type="ARBA" id="ARBA00048459"/>
    </source>
</evidence>
<comment type="catalytic activity">
    <reaction evidence="25">
        <text>hexan-3-one + NADPH + O2 + H(+) = ethyl butanoate + NADP(+) + H2O</text>
        <dbReference type="Rhea" id="RHEA:54844"/>
        <dbReference type="ChEBI" id="CHEBI:15377"/>
        <dbReference type="ChEBI" id="CHEBI:15378"/>
        <dbReference type="ChEBI" id="CHEBI:15379"/>
        <dbReference type="ChEBI" id="CHEBI:57783"/>
        <dbReference type="ChEBI" id="CHEBI:58349"/>
        <dbReference type="ChEBI" id="CHEBI:88764"/>
        <dbReference type="ChEBI" id="CHEBI:89891"/>
    </reaction>
    <physiologicalReaction direction="left-to-right" evidence="25">
        <dbReference type="Rhea" id="RHEA:54845"/>
    </physiologicalReaction>
</comment>
<gene>
    <name evidence="31" type="ORF">ACFPGP_06960</name>
</gene>
<organism evidence="31 32">
    <name type="scientific">Nocardioides taihuensis</name>
    <dbReference type="NCBI Taxonomy" id="1835606"/>
    <lineage>
        <taxon>Bacteria</taxon>
        <taxon>Bacillati</taxon>
        <taxon>Actinomycetota</taxon>
        <taxon>Actinomycetes</taxon>
        <taxon>Propionibacteriales</taxon>
        <taxon>Nocardioidaceae</taxon>
        <taxon>Nocardioides</taxon>
    </lineage>
</organism>
<dbReference type="Gene3D" id="3.50.50.60">
    <property type="entry name" value="FAD/NAD(P)-binding domain"/>
    <property type="match status" value="1"/>
</dbReference>
<evidence type="ECO:0000256" key="9">
    <source>
        <dbReference type="ARBA" id="ARBA00022692"/>
    </source>
</evidence>
<dbReference type="InterPro" id="IPR000960">
    <property type="entry name" value="Flavin_mOase"/>
</dbReference>
<comment type="catalytic activity">
    <reaction evidence="26">
        <text>octan-3-one + NADPH + O2 + H(+) = ethyl hexanoate + NADP(+) + H2O</text>
        <dbReference type="Rhea" id="RHEA:54856"/>
        <dbReference type="ChEBI" id="CHEBI:15377"/>
        <dbReference type="ChEBI" id="CHEBI:15378"/>
        <dbReference type="ChEBI" id="CHEBI:15379"/>
        <dbReference type="ChEBI" id="CHEBI:57783"/>
        <dbReference type="ChEBI" id="CHEBI:58349"/>
        <dbReference type="ChEBI" id="CHEBI:80946"/>
        <dbReference type="ChEBI" id="CHEBI:86055"/>
    </reaction>
    <physiologicalReaction direction="left-to-right" evidence="26">
        <dbReference type="Rhea" id="RHEA:54857"/>
    </physiologicalReaction>
</comment>
<dbReference type="Pfam" id="PF00743">
    <property type="entry name" value="FMO-like"/>
    <property type="match status" value="1"/>
</dbReference>
<evidence type="ECO:0000256" key="5">
    <source>
        <dbReference type="ARBA" id="ARBA00019213"/>
    </source>
</evidence>
<proteinExistence type="inferred from homology"/>
<evidence type="ECO:0000256" key="29">
    <source>
        <dbReference type="ARBA" id="ARBA00049443"/>
    </source>
</evidence>
<evidence type="ECO:0000256" key="2">
    <source>
        <dbReference type="ARBA" id="ARBA00009183"/>
    </source>
</evidence>
<evidence type="ECO:0000256" key="3">
    <source>
        <dbReference type="ARBA" id="ARBA00010139"/>
    </source>
</evidence>
<evidence type="ECO:0000256" key="24">
    <source>
        <dbReference type="ARBA" id="ARBA00047864"/>
    </source>
</evidence>
<comment type="catalytic activity">
    <reaction evidence="28">
        <text>heptan-4-one + NADPH + O2 + H(+) = propyl butanoate + NADP(+) + H2O</text>
        <dbReference type="Rhea" id="RHEA:54852"/>
        <dbReference type="ChEBI" id="CHEBI:15377"/>
        <dbReference type="ChEBI" id="CHEBI:15378"/>
        <dbReference type="ChEBI" id="CHEBI:15379"/>
        <dbReference type="ChEBI" id="CHEBI:57783"/>
        <dbReference type="ChEBI" id="CHEBI:58349"/>
        <dbReference type="ChEBI" id="CHEBI:89484"/>
        <dbReference type="ChEBI" id="CHEBI:89719"/>
    </reaction>
    <physiologicalReaction direction="left-to-right" evidence="28">
        <dbReference type="Rhea" id="RHEA:54853"/>
    </physiologicalReaction>
</comment>
<keyword evidence="11" id="KW-0492">Microsome</keyword>
<dbReference type="EC" id="1.6.3.1" evidence="4"/>
<reference evidence="32" key="1">
    <citation type="journal article" date="2019" name="Int. J. Syst. Evol. Microbiol.">
        <title>The Global Catalogue of Microorganisms (GCM) 10K type strain sequencing project: providing services to taxonomists for standard genome sequencing and annotation.</title>
        <authorList>
            <consortium name="The Broad Institute Genomics Platform"/>
            <consortium name="The Broad Institute Genome Sequencing Center for Infectious Disease"/>
            <person name="Wu L."/>
            <person name="Ma J."/>
        </authorList>
    </citation>
    <scope>NUCLEOTIDE SEQUENCE [LARGE SCALE GENOMIC DNA]</scope>
    <source>
        <strain evidence="32">DFY41</strain>
    </source>
</reference>
<evidence type="ECO:0000256" key="11">
    <source>
        <dbReference type="ARBA" id="ARBA00022848"/>
    </source>
</evidence>
<evidence type="ECO:0000256" key="13">
    <source>
        <dbReference type="ARBA" id="ARBA00022989"/>
    </source>
</evidence>
<comment type="subcellular location">
    <subcellularLocation>
        <location evidence="1">Microsome membrane</location>
    </subcellularLocation>
</comment>
<evidence type="ECO:0000313" key="32">
    <source>
        <dbReference type="Proteomes" id="UP001596087"/>
    </source>
</evidence>
<keyword evidence="15" id="KW-0443">Lipid metabolism</keyword>
<keyword evidence="10" id="KW-0274">FAD</keyword>
<comment type="catalytic activity">
    <reaction evidence="22">
        <text>heptan-2-one + NADPH + O2 + H(+) = pentyl acetate + NADP(+) + H2O</text>
        <dbReference type="Rhea" id="RHEA:54836"/>
        <dbReference type="ChEBI" id="CHEBI:5672"/>
        <dbReference type="ChEBI" id="CHEBI:15377"/>
        <dbReference type="ChEBI" id="CHEBI:15378"/>
        <dbReference type="ChEBI" id="CHEBI:15379"/>
        <dbReference type="ChEBI" id="CHEBI:57783"/>
        <dbReference type="ChEBI" id="CHEBI:58349"/>
        <dbReference type="ChEBI" id="CHEBI:87362"/>
    </reaction>
    <physiologicalReaction direction="left-to-right" evidence="22">
        <dbReference type="Rhea" id="RHEA:54837"/>
    </physiologicalReaction>
</comment>
<evidence type="ECO:0000256" key="1">
    <source>
        <dbReference type="ARBA" id="ARBA00004524"/>
    </source>
</evidence>
<comment type="similarity">
    <text evidence="2">Belongs to the FMO family.</text>
</comment>
<evidence type="ECO:0000256" key="17">
    <source>
        <dbReference type="ARBA" id="ARBA00029728"/>
    </source>
</evidence>
<keyword evidence="9" id="KW-0812">Transmembrane</keyword>
<dbReference type="InterPro" id="IPR002257">
    <property type="entry name" value="Flavin_mOase_5"/>
</dbReference>
<dbReference type="InterPro" id="IPR020946">
    <property type="entry name" value="Flavin_mOase-like"/>
</dbReference>
<evidence type="ECO:0000256" key="20">
    <source>
        <dbReference type="ARBA" id="ARBA00045722"/>
    </source>
</evidence>
<keyword evidence="13" id="KW-1133">Transmembrane helix</keyword>
<dbReference type="SUPFAM" id="SSF51905">
    <property type="entry name" value="FAD/NAD(P)-binding domain"/>
    <property type="match status" value="2"/>
</dbReference>
<evidence type="ECO:0000256" key="8">
    <source>
        <dbReference type="ARBA" id="ARBA00022630"/>
    </source>
</evidence>
<keyword evidence="16" id="KW-0472">Membrane</keyword>
<dbReference type="EMBL" id="JBHSKD010000007">
    <property type="protein sequence ID" value="MFC5176404.1"/>
    <property type="molecule type" value="Genomic_DNA"/>
</dbReference>
<evidence type="ECO:0000256" key="21">
    <source>
        <dbReference type="ARBA" id="ARBA00047426"/>
    </source>
</evidence>
<keyword evidence="32" id="KW-1185">Reference proteome</keyword>
<evidence type="ECO:0000256" key="10">
    <source>
        <dbReference type="ARBA" id="ARBA00022827"/>
    </source>
</evidence>
<evidence type="ECO:0000256" key="4">
    <source>
        <dbReference type="ARBA" id="ARBA00012698"/>
    </source>
</evidence>
<evidence type="ECO:0000256" key="25">
    <source>
        <dbReference type="ARBA" id="ARBA00047977"/>
    </source>
</evidence>
<keyword evidence="7" id="KW-0597">Phosphoprotein</keyword>
<dbReference type="PIRSF" id="PIRSF000332">
    <property type="entry name" value="FMO"/>
    <property type="match status" value="1"/>
</dbReference>
<evidence type="ECO:0000256" key="28">
    <source>
        <dbReference type="ARBA" id="ARBA00048990"/>
    </source>
</evidence>
<dbReference type="PRINTS" id="PR00370">
    <property type="entry name" value="FMOXYGENASE"/>
</dbReference>
<dbReference type="PRINTS" id="PR01125">
    <property type="entry name" value="FMOXYGENASE5"/>
</dbReference>
<evidence type="ECO:0000256" key="15">
    <source>
        <dbReference type="ARBA" id="ARBA00023098"/>
    </source>
</evidence>
<evidence type="ECO:0000256" key="14">
    <source>
        <dbReference type="ARBA" id="ARBA00023002"/>
    </source>
</evidence>
<evidence type="ECO:0000256" key="23">
    <source>
        <dbReference type="ARBA" id="ARBA00047855"/>
    </source>
</evidence>
<dbReference type="RefSeq" id="WP_378588704.1">
    <property type="nucleotide sequence ID" value="NZ_JBHSKD010000007.1"/>
</dbReference>
<dbReference type="InterPro" id="IPR050346">
    <property type="entry name" value="FMO-like"/>
</dbReference>
<keyword evidence="6" id="KW-0488">Methylation</keyword>
<comment type="caution">
    <text evidence="31">The sequence shown here is derived from an EMBL/GenBank/DDBJ whole genome shotgun (WGS) entry which is preliminary data.</text>
</comment>
<name>A0ABW0BGG1_9ACTN</name>
<evidence type="ECO:0000256" key="27">
    <source>
        <dbReference type="ARBA" id="ARBA00048989"/>
    </source>
</evidence>
<comment type="similarity">
    <text evidence="3">Belongs to the FAD-binding monooxygenase family.</text>
</comment>
<keyword evidence="14 31" id="KW-0560">Oxidoreductase</keyword>
<comment type="function">
    <text evidence="20">Acts as a Baeyer-Villiger monooxygenase on a broad range of substrates. Catalyzes the insertion of an oxygen atom into a carbon-carbon bond adjacent to a carbonyl, which converts ketones to esters. Active on diverse carbonyl compounds, whereas soft nucleophiles are mostly non- or poorly reactive. In contrast with other forms of FMO it is non- or poorly active on 'classical' substrates such as drugs, pesticides, and dietary components containing soft nucleophilic heteroatoms. Able to oxidize drug molecules bearing a carbonyl group on an aliphatic chain, such as nabumetone and pentoxifylline. Also, in the absence of substrates, shows slow but yet significant NADPH oxidase activity. Acts as a positive modulator of cholesterol biosynthesis as well as glucose homeostasis, promoting metabolic aging via pleiotropic effects.</text>
</comment>
<evidence type="ECO:0000256" key="16">
    <source>
        <dbReference type="ARBA" id="ARBA00023136"/>
    </source>
</evidence>
<keyword evidence="11" id="KW-0256">Endoplasmic reticulum</keyword>
<evidence type="ECO:0000313" key="31">
    <source>
        <dbReference type="EMBL" id="MFC5176404.1"/>
    </source>
</evidence>
<evidence type="ECO:0000256" key="19">
    <source>
        <dbReference type="ARBA" id="ARBA00033301"/>
    </source>
</evidence>
<comment type="catalytic activity">
    <reaction evidence="29">
        <text>N,N-dimethylaniline + NADPH + O2 + H(+) = N,N-dimethylaniline N-oxide + NADP(+) + H2O</text>
        <dbReference type="Rhea" id="RHEA:24468"/>
        <dbReference type="ChEBI" id="CHEBI:15377"/>
        <dbReference type="ChEBI" id="CHEBI:15378"/>
        <dbReference type="ChEBI" id="CHEBI:15379"/>
        <dbReference type="ChEBI" id="CHEBI:16269"/>
        <dbReference type="ChEBI" id="CHEBI:17735"/>
        <dbReference type="ChEBI" id="CHEBI:57783"/>
        <dbReference type="ChEBI" id="CHEBI:58349"/>
        <dbReference type="EC" id="1.14.13.8"/>
    </reaction>
    <physiologicalReaction direction="left-to-right" evidence="29">
        <dbReference type="Rhea" id="RHEA:24469"/>
    </physiologicalReaction>
</comment>
<evidence type="ECO:0000256" key="18">
    <source>
        <dbReference type="ARBA" id="ARBA00033213"/>
    </source>
</evidence>
<keyword evidence="12" id="KW-0521">NADP</keyword>